<evidence type="ECO:0000313" key="3">
    <source>
        <dbReference type="Proteomes" id="UP000309594"/>
    </source>
</evidence>
<evidence type="ECO:0000256" key="1">
    <source>
        <dbReference type="SAM" id="Phobius"/>
    </source>
</evidence>
<proteinExistence type="predicted"/>
<feature type="transmembrane region" description="Helical" evidence="1">
    <location>
        <begin position="344"/>
        <end position="364"/>
    </location>
</feature>
<feature type="transmembrane region" description="Helical" evidence="1">
    <location>
        <begin position="197"/>
        <end position="218"/>
    </location>
</feature>
<feature type="transmembrane region" description="Helical" evidence="1">
    <location>
        <begin position="21"/>
        <end position="40"/>
    </location>
</feature>
<dbReference type="EMBL" id="SWDX01000003">
    <property type="protein sequence ID" value="TKC62386.1"/>
    <property type="molecule type" value="Genomic_DNA"/>
</dbReference>
<keyword evidence="1" id="KW-0472">Membrane</keyword>
<dbReference type="Proteomes" id="UP000309594">
    <property type="component" value="Unassembled WGS sequence"/>
</dbReference>
<reference evidence="2 3" key="1">
    <citation type="submission" date="2019-04" db="EMBL/GenBank/DDBJ databases">
        <title>Pedobacter sp. RP-1-16 sp. nov., isolated from Arctic soil.</title>
        <authorList>
            <person name="Dahal R.H."/>
            <person name="Kim D.-U."/>
        </authorList>
    </citation>
    <scope>NUCLEOTIDE SEQUENCE [LARGE SCALE GENOMIC DNA]</scope>
    <source>
        <strain evidence="2 3">RP-1-16</strain>
    </source>
</reference>
<comment type="caution">
    <text evidence="2">The sequence shown here is derived from an EMBL/GenBank/DDBJ whole genome shotgun (WGS) entry which is preliminary data.</text>
</comment>
<feature type="transmembrane region" description="Helical" evidence="1">
    <location>
        <begin position="376"/>
        <end position="396"/>
    </location>
</feature>
<feature type="transmembrane region" description="Helical" evidence="1">
    <location>
        <begin position="85"/>
        <end position="106"/>
    </location>
</feature>
<evidence type="ECO:0000313" key="2">
    <source>
        <dbReference type="EMBL" id="TKC62386.1"/>
    </source>
</evidence>
<dbReference type="PANTHER" id="PTHR43044">
    <property type="match status" value="1"/>
</dbReference>
<protein>
    <submittedName>
        <fullName evidence="2">Quinol:cytochrome C oxidoreductase</fullName>
    </submittedName>
</protein>
<feature type="transmembrane region" description="Helical" evidence="1">
    <location>
        <begin position="157"/>
        <end position="176"/>
    </location>
</feature>
<keyword evidence="1" id="KW-0812">Transmembrane</keyword>
<accession>A0A4V6WPM5</accession>
<dbReference type="AlphaFoldDB" id="A0A4V6WPM5"/>
<dbReference type="PANTHER" id="PTHR43044:SF1">
    <property type="entry name" value="QUINOL:CYTOCHROME C OXIDOREDUCTASE QUINONE-BINDING SUBUNIT 2"/>
    <property type="match status" value="1"/>
</dbReference>
<feature type="transmembrane region" description="Helical" evidence="1">
    <location>
        <begin position="313"/>
        <end position="332"/>
    </location>
</feature>
<gene>
    <name evidence="2" type="ORF">FBD94_09200</name>
</gene>
<dbReference type="RefSeq" id="WP_136879989.1">
    <property type="nucleotide sequence ID" value="NZ_SWDX01000003.1"/>
</dbReference>
<name>A0A4V6WPM5_9SPHI</name>
<feature type="transmembrane region" description="Helical" evidence="1">
    <location>
        <begin position="273"/>
        <end position="293"/>
    </location>
</feature>
<feature type="transmembrane region" description="Helical" evidence="1">
    <location>
        <begin position="230"/>
        <end position="252"/>
    </location>
</feature>
<keyword evidence="1" id="KW-1133">Transmembrane helix</keyword>
<organism evidence="2 3">
    <name type="scientific">Pedobacter hiemivivus</name>
    <dbReference type="NCBI Taxonomy" id="2530454"/>
    <lineage>
        <taxon>Bacteria</taxon>
        <taxon>Pseudomonadati</taxon>
        <taxon>Bacteroidota</taxon>
        <taxon>Sphingobacteriia</taxon>
        <taxon>Sphingobacteriales</taxon>
        <taxon>Sphingobacteriaceae</taxon>
        <taxon>Pedobacter</taxon>
    </lineage>
</organism>
<sequence>MTNHSFDEQFIFKRKTRAWTFVLITIGITGTLYGFLSGSAERTFSNLLLMGYYFAAICIFGVCFCAIQYVSQAGWSASILRIPQVFARLLPAASAILLIIIAAGIFTTHTGLNEEGKEVILPYLYKLWAAQGITSPASENYDALIAGKSAYLNIPFFFIRLVSYLSAYSFLGWLLVKYSRNEDEIGGILNHKKSFKISCIFLVVVGFTVPLFTFDTIMSLEAHWFSTMFGWYNFSAFLVTGLAVLTLTIIYLKEAGYLQWVNENHLHSLGLQVFGFSIFWTYLWFEQFLLQYYANIPEEVVYFYKRQEPEFNIWFWANIVLNFCVPLLVLMSRDAKRQMKLMKFVCVTVVLGHWVDYWLMIMPGTTGPQSHWYTEIGFIEVSIFIGFAGLFVNLVLSSLSKFKALAPKNHPFLEESVHHHIN</sequence>
<feature type="transmembrane region" description="Helical" evidence="1">
    <location>
        <begin position="52"/>
        <end position="73"/>
    </location>
</feature>